<evidence type="ECO:0000259" key="6">
    <source>
        <dbReference type="PROSITE" id="PS50089"/>
    </source>
</evidence>
<dbReference type="PROSITE" id="PS50119">
    <property type="entry name" value="ZF_BBOX"/>
    <property type="match status" value="1"/>
</dbReference>
<dbReference type="SUPFAM" id="SSF49899">
    <property type="entry name" value="Concanavalin A-like lectins/glucanases"/>
    <property type="match status" value="1"/>
</dbReference>
<dbReference type="SMART" id="SM00589">
    <property type="entry name" value="PRY"/>
    <property type="match status" value="1"/>
</dbReference>
<dbReference type="InterPro" id="IPR050143">
    <property type="entry name" value="TRIM/RBCC"/>
</dbReference>
<dbReference type="InterPro" id="IPR000315">
    <property type="entry name" value="Znf_B-box"/>
</dbReference>
<organism evidence="9 10">
    <name type="scientific">Triplophysa rosa</name>
    <name type="common">Cave loach</name>
    <dbReference type="NCBI Taxonomy" id="992332"/>
    <lineage>
        <taxon>Eukaryota</taxon>
        <taxon>Metazoa</taxon>
        <taxon>Chordata</taxon>
        <taxon>Craniata</taxon>
        <taxon>Vertebrata</taxon>
        <taxon>Euteleostomi</taxon>
        <taxon>Actinopterygii</taxon>
        <taxon>Neopterygii</taxon>
        <taxon>Teleostei</taxon>
        <taxon>Ostariophysi</taxon>
        <taxon>Cypriniformes</taxon>
        <taxon>Nemacheilidae</taxon>
        <taxon>Triplophysa</taxon>
    </lineage>
</organism>
<name>A0A9W7WRU3_TRIRA</name>
<sequence>MAFQNLISEQDLTCPVCCDIFRDPVVMLCSHSICRTCLQQFWSIKGFQECPVCRKRFTGSEPLSNLALRNLCDSLLQERNQETTSSGAEMICTVHKESLKLFCLDDRRPVCLVCRDSETHLNHKFRPVEEAAPLLKDELKTALKCLQEQLKKQFCFLIQIQAQQTVRCICEDFEKLHRFLREEEMLRVSALREEEDQKKIQSLSQKIQNIQDDLATADMDFLECYSFSVERTQNTQPSAEVLSGALINVAEHLGNLKFKVWEKMQKIVQFSPVTLDTNTANPLLILSDDLTSVKYSTDGQHHLDNPERFDNYYCVLGSEGFDSGIHSWDVEVGDNACWSVGVTTASNQRKGEDFFNAGVWRVRYMEGQYTSQSPLQARRPLAVKQRLHMIRTQLDFNRGCVLFSDAATNTVLLTFTTTFNERIFPFLCSSCTSFPLKILPVKFSITPGSVNLALVTYKASR</sequence>
<evidence type="ECO:0000313" key="10">
    <source>
        <dbReference type="Proteomes" id="UP001059041"/>
    </source>
</evidence>
<keyword evidence="2 4" id="KW-0863">Zinc-finger</keyword>
<protein>
    <submittedName>
        <fullName evidence="9">Zinc-binding protein A33-like</fullName>
    </submittedName>
</protein>
<evidence type="ECO:0000256" key="2">
    <source>
        <dbReference type="ARBA" id="ARBA00022771"/>
    </source>
</evidence>
<accession>A0A9W7WRU3</accession>
<evidence type="ECO:0000256" key="3">
    <source>
        <dbReference type="ARBA" id="ARBA00022833"/>
    </source>
</evidence>
<dbReference type="Gene3D" id="3.30.40.10">
    <property type="entry name" value="Zinc/RING finger domain, C3HC4 (zinc finger)"/>
    <property type="match status" value="1"/>
</dbReference>
<evidence type="ECO:0000256" key="4">
    <source>
        <dbReference type="PROSITE-ProRule" id="PRU00024"/>
    </source>
</evidence>
<gene>
    <name evidence="9" type="ORF">IRJ41_022626</name>
</gene>
<dbReference type="Pfam" id="PF00622">
    <property type="entry name" value="SPRY"/>
    <property type="match status" value="1"/>
</dbReference>
<keyword evidence="5" id="KW-0175">Coiled coil</keyword>
<dbReference type="Pfam" id="PF13920">
    <property type="entry name" value="zf-C3HC4_3"/>
    <property type="match status" value="1"/>
</dbReference>
<dbReference type="SMART" id="SM00184">
    <property type="entry name" value="RING"/>
    <property type="match status" value="1"/>
</dbReference>
<dbReference type="InterPro" id="IPR001841">
    <property type="entry name" value="Znf_RING"/>
</dbReference>
<feature type="coiled-coil region" evidence="5">
    <location>
        <begin position="193"/>
        <end position="220"/>
    </location>
</feature>
<feature type="domain" description="RING-type" evidence="6">
    <location>
        <begin position="14"/>
        <end position="54"/>
    </location>
</feature>
<feature type="domain" description="B box-type" evidence="7">
    <location>
        <begin position="87"/>
        <end position="128"/>
    </location>
</feature>
<dbReference type="InterPro" id="IPR013083">
    <property type="entry name" value="Znf_RING/FYVE/PHD"/>
</dbReference>
<dbReference type="PANTHER" id="PTHR24103">
    <property type="entry name" value="E3 UBIQUITIN-PROTEIN LIGASE TRIM"/>
    <property type="match status" value="1"/>
</dbReference>
<dbReference type="InterPro" id="IPR001870">
    <property type="entry name" value="B30.2/SPRY"/>
</dbReference>
<dbReference type="Gene3D" id="2.60.120.920">
    <property type="match status" value="1"/>
</dbReference>
<evidence type="ECO:0000256" key="1">
    <source>
        <dbReference type="ARBA" id="ARBA00022723"/>
    </source>
</evidence>
<dbReference type="InterPro" id="IPR003879">
    <property type="entry name" value="Butyrophylin_SPRY"/>
</dbReference>
<dbReference type="PROSITE" id="PS00518">
    <property type="entry name" value="ZF_RING_1"/>
    <property type="match status" value="1"/>
</dbReference>
<dbReference type="Pfam" id="PF13765">
    <property type="entry name" value="PRY"/>
    <property type="match status" value="1"/>
</dbReference>
<keyword evidence="10" id="KW-1185">Reference proteome</keyword>
<dbReference type="InterPro" id="IPR003877">
    <property type="entry name" value="SPRY_dom"/>
</dbReference>
<evidence type="ECO:0000313" key="9">
    <source>
        <dbReference type="EMBL" id="KAI7807110.1"/>
    </source>
</evidence>
<proteinExistence type="predicted"/>
<dbReference type="AlphaFoldDB" id="A0A9W7WRU3"/>
<dbReference type="Pfam" id="PF00643">
    <property type="entry name" value="zf-B_box"/>
    <property type="match status" value="1"/>
</dbReference>
<feature type="domain" description="B30.2/SPRY" evidence="8">
    <location>
        <begin position="253"/>
        <end position="448"/>
    </location>
</feature>
<reference evidence="9" key="1">
    <citation type="submission" date="2021-02" db="EMBL/GenBank/DDBJ databases">
        <title>Comparative genomics reveals that relaxation of natural selection precedes convergent phenotypic evolution of cavefish.</title>
        <authorList>
            <person name="Peng Z."/>
        </authorList>
    </citation>
    <scope>NUCLEOTIDE SEQUENCE</scope>
    <source>
        <tissue evidence="9">Muscle</tissue>
    </source>
</reference>
<dbReference type="PROSITE" id="PS50089">
    <property type="entry name" value="ZF_RING_2"/>
    <property type="match status" value="1"/>
</dbReference>
<dbReference type="InterPro" id="IPR017907">
    <property type="entry name" value="Znf_RING_CS"/>
</dbReference>
<dbReference type="SMART" id="SM00336">
    <property type="entry name" value="BBOX"/>
    <property type="match status" value="1"/>
</dbReference>
<comment type="caution">
    <text evidence="9">The sequence shown here is derived from an EMBL/GenBank/DDBJ whole genome shotgun (WGS) entry which is preliminary data.</text>
</comment>
<dbReference type="InterPro" id="IPR043136">
    <property type="entry name" value="B30.2/SPRY_sf"/>
</dbReference>
<evidence type="ECO:0000259" key="7">
    <source>
        <dbReference type="PROSITE" id="PS50119"/>
    </source>
</evidence>
<evidence type="ECO:0000256" key="5">
    <source>
        <dbReference type="SAM" id="Coils"/>
    </source>
</evidence>
<dbReference type="Proteomes" id="UP001059041">
    <property type="component" value="Linkage Group LG8"/>
</dbReference>
<evidence type="ECO:0000259" key="8">
    <source>
        <dbReference type="PROSITE" id="PS50188"/>
    </source>
</evidence>
<dbReference type="CDD" id="cd12893">
    <property type="entry name" value="SPRY_PRY_TRIM35"/>
    <property type="match status" value="1"/>
</dbReference>
<dbReference type="PROSITE" id="PS50188">
    <property type="entry name" value="B302_SPRY"/>
    <property type="match status" value="1"/>
</dbReference>
<dbReference type="GO" id="GO:0008270">
    <property type="term" value="F:zinc ion binding"/>
    <property type="evidence" value="ECO:0007669"/>
    <property type="project" value="UniProtKB-KW"/>
</dbReference>
<dbReference type="Gene3D" id="3.30.160.60">
    <property type="entry name" value="Classic Zinc Finger"/>
    <property type="match status" value="1"/>
</dbReference>
<dbReference type="EMBL" id="JAFHDT010000008">
    <property type="protein sequence ID" value="KAI7807110.1"/>
    <property type="molecule type" value="Genomic_DNA"/>
</dbReference>
<dbReference type="SUPFAM" id="SSF57850">
    <property type="entry name" value="RING/U-box"/>
    <property type="match status" value="1"/>
</dbReference>
<keyword evidence="3" id="KW-0862">Zinc</keyword>
<dbReference type="PRINTS" id="PR01407">
    <property type="entry name" value="BUTYPHLNCDUF"/>
</dbReference>
<dbReference type="InterPro" id="IPR013320">
    <property type="entry name" value="ConA-like_dom_sf"/>
</dbReference>
<keyword evidence="1" id="KW-0479">Metal-binding</keyword>
<dbReference type="InterPro" id="IPR006574">
    <property type="entry name" value="PRY"/>
</dbReference>
<dbReference type="SUPFAM" id="SSF57845">
    <property type="entry name" value="B-box zinc-binding domain"/>
    <property type="match status" value="1"/>
</dbReference>